<evidence type="ECO:0000256" key="4">
    <source>
        <dbReference type="PROSITE-ProRule" id="PRU01002"/>
    </source>
</evidence>
<keyword evidence="9" id="KW-1185">Reference proteome</keyword>
<keyword evidence="3 4" id="KW-0539">Nucleus</keyword>
<evidence type="ECO:0000259" key="8">
    <source>
        <dbReference type="PROSITE" id="PS51667"/>
    </source>
</evidence>
<dbReference type="PROSITE" id="PS51666">
    <property type="entry name" value="QLQ"/>
    <property type="match status" value="1"/>
</dbReference>
<dbReference type="PROSITE" id="PS51667">
    <property type="entry name" value="WRC"/>
    <property type="match status" value="1"/>
</dbReference>
<dbReference type="InterPro" id="IPR014978">
    <property type="entry name" value="Gln-Leu-Gln_QLQ"/>
</dbReference>
<dbReference type="SMART" id="SM00951">
    <property type="entry name" value="QLQ"/>
    <property type="match status" value="1"/>
</dbReference>
<feature type="compositionally biased region" description="Polar residues" evidence="6">
    <location>
        <begin position="1"/>
        <end position="26"/>
    </location>
</feature>
<feature type="compositionally biased region" description="Low complexity" evidence="6">
    <location>
        <begin position="394"/>
        <end position="406"/>
    </location>
</feature>
<dbReference type="InterPro" id="IPR031137">
    <property type="entry name" value="GRF"/>
</dbReference>
<dbReference type="AlphaFoldDB" id="A0AB40ATM2"/>
<evidence type="ECO:0000259" key="7">
    <source>
        <dbReference type="PROSITE" id="PS51666"/>
    </source>
</evidence>
<feature type="region of interest" description="Disordered" evidence="6">
    <location>
        <begin position="1"/>
        <end position="28"/>
    </location>
</feature>
<dbReference type="GO" id="GO:0006351">
    <property type="term" value="P:DNA-templated transcription"/>
    <property type="evidence" value="ECO:0007669"/>
    <property type="project" value="UniProtKB-UniRule"/>
</dbReference>
<feature type="compositionally biased region" description="Low complexity" evidence="6">
    <location>
        <begin position="348"/>
        <end position="368"/>
    </location>
</feature>
<evidence type="ECO:0000256" key="3">
    <source>
        <dbReference type="ARBA" id="ARBA00023242"/>
    </source>
</evidence>
<evidence type="ECO:0000313" key="9">
    <source>
        <dbReference type="Proteomes" id="UP001515500"/>
    </source>
</evidence>
<accession>A0AB40ATM2</accession>
<name>A0AB40ATM2_DIOCR</name>
<organism evidence="9 10">
    <name type="scientific">Dioscorea cayennensis subsp. rotundata</name>
    <name type="common">White Guinea yam</name>
    <name type="synonym">Dioscorea rotundata</name>
    <dbReference type="NCBI Taxonomy" id="55577"/>
    <lineage>
        <taxon>Eukaryota</taxon>
        <taxon>Viridiplantae</taxon>
        <taxon>Streptophyta</taxon>
        <taxon>Embryophyta</taxon>
        <taxon>Tracheophyta</taxon>
        <taxon>Spermatophyta</taxon>
        <taxon>Magnoliopsida</taxon>
        <taxon>Liliopsida</taxon>
        <taxon>Dioscoreales</taxon>
        <taxon>Dioscoreaceae</taxon>
        <taxon>Dioscorea</taxon>
    </lineage>
</organism>
<protein>
    <recommendedName>
        <fullName evidence="5">Growth-regulating factor</fullName>
    </recommendedName>
</protein>
<dbReference type="PANTHER" id="PTHR31602:SF63">
    <property type="entry name" value="GROWTH-REGULATING FACTOR 3"/>
    <property type="match status" value="1"/>
</dbReference>
<proteinExistence type="inferred from homology"/>
<feature type="region of interest" description="Disordered" evidence="6">
    <location>
        <begin position="348"/>
        <end position="406"/>
    </location>
</feature>
<feature type="domain" description="QLQ" evidence="7">
    <location>
        <begin position="87"/>
        <end position="122"/>
    </location>
</feature>
<feature type="short sequence motif" description="Bipartite nuclear localization signal" evidence="4">
    <location>
        <begin position="191"/>
        <end position="198"/>
    </location>
</feature>
<keyword evidence="5" id="KW-0010">Activator</keyword>
<feature type="compositionally biased region" description="Low complexity" evidence="6">
    <location>
        <begin position="325"/>
        <end position="334"/>
    </location>
</feature>
<feature type="compositionally biased region" description="Low complexity" evidence="6">
    <location>
        <begin position="273"/>
        <end position="283"/>
    </location>
</feature>
<comment type="subcellular location">
    <subcellularLocation>
        <location evidence="1 4 5">Nucleus</location>
    </subcellularLocation>
</comment>
<feature type="region of interest" description="Disordered" evidence="6">
    <location>
        <begin position="271"/>
        <end position="334"/>
    </location>
</feature>
<feature type="compositionally biased region" description="Basic residues" evidence="6">
    <location>
        <begin position="228"/>
        <end position="238"/>
    </location>
</feature>
<gene>
    <name evidence="10" type="primary">LOC120254269</name>
</gene>
<dbReference type="PANTHER" id="PTHR31602">
    <property type="entry name" value="GROWTH-REGULATING FACTOR 5"/>
    <property type="match status" value="1"/>
</dbReference>
<dbReference type="GeneID" id="120254269"/>
<evidence type="ECO:0000256" key="5">
    <source>
        <dbReference type="RuleBase" id="RU367127"/>
    </source>
</evidence>
<keyword evidence="5" id="KW-0804">Transcription</keyword>
<evidence type="ECO:0000256" key="6">
    <source>
        <dbReference type="SAM" id="MobiDB-lite"/>
    </source>
</evidence>
<feature type="compositionally biased region" description="Polar residues" evidence="6">
    <location>
        <begin position="376"/>
        <end position="388"/>
    </location>
</feature>
<keyword evidence="5" id="KW-0805">Transcription regulation</keyword>
<dbReference type="GO" id="GO:0032502">
    <property type="term" value="P:developmental process"/>
    <property type="evidence" value="ECO:0007669"/>
    <property type="project" value="InterPro"/>
</dbReference>
<evidence type="ECO:0000256" key="2">
    <source>
        <dbReference type="ARBA" id="ARBA00008122"/>
    </source>
</evidence>
<sequence>MNMDMDSSSQQWGSQQEPDQHQNQAKVSKLQLMTDEQEIHASALPLFAATPINHTRTTSTPTLTPFPPDSSHTSRFSWGAGGGMVGLFSLAQWQELELQALIYKYMLAGAPVPLDLILPIRKSLLSAHPYYHHHQLQYQHFPTPAMLQSGYWGRCVIDPEPGRCRRTDGKKWRCSREVVPSHKYCERHVHRGRNRSRKHVEVLAPTPTTTTKDDDGDDNNNNNNNHFVPHHHHHHHQTSRGTEDDGRQSYCTNYPDQNEGHVLRKFFNERPRSQGQQESISSASGGGGGGGSQQTLLSISIPGDVSLKLSTGSSKDNGDGGGGAHHNAQQSPANLNVNVNANANINRNWSEWGHGNENENNGETASGGPLAEALLRSSTSTASPTSVLQKPCGISASETSSISISS</sequence>
<comment type="similarity">
    <text evidence="2 5">Belongs to the GRF family.</text>
</comment>
<feature type="domain" description="WRC" evidence="8">
    <location>
        <begin position="158"/>
        <end position="202"/>
    </location>
</feature>
<comment type="domain">
    <text evidence="5">The QLQ domain and WRC domain may be involved in protein-protein interaction and DNA-binding, respectively.</text>
</comment>
<feature type="short sequence motif" description="Bipartite nuclear localization signal" evidence="4">
    <location>
        <begin position="163"/>
        <end position="173"/>
    </location>
</feature>
<comment type="function">
    <text evidence="5">Transcription activator.</text>
</comment>
<feature type="region of interest" description="Disordered" evidence="6">
    <location>
        <begin position="190"/>
        <end position="257"/>
    </location>
</feature>
<dbReference type="RefSeq" id="XP_039118331.1">
    <property type="nucleotide sequence ID" value="XM_039262397.1"/>
</dbReference>
<dbReference type="Proteomes" id="UP001515500">
    <property type="component" value="Unplaced"/>
</dbReference>
<dbReference type="Pfam" id="PF08880">
    <property type="entry name" value="QLQ"/>
    <property type="match status" value="1"/>
</dbReference>
<reference evidence="10" key="1">
    <citation type="submission" date="2025-08" db="UniProtKB">
        <authorList>
            <consortium name="RefSeq"/>
        </authorList>
    </citation>
    <scope>IDENTIFICATION</scope>
</reference>
<dbReference type="InterPro" id="IPR014977">
    <property type="entry name" value="WRC_dom"/>
</dbReference>
<dbReference type="GO" id="GO:0005634">
    <property type="term" value="C:nucleus"/>
    <property type="evidence" value="ECO:0007669"/>
    <property type="project" value="UniProtKB-SubCell"/>
</dbReference>
<evidence type="ECO:0000256" key="1">
    <source>
        <dbReference type="ARBA" id="ARBA00004123"/>
    </source>
</evidence>
<dbReference type="GO" id="GO:0006355">
    <property type="term" value="P:regulation of DNA-templated transcription"/>
    <property type="evidence" value="ECO:0007669"/>
    <property type="project" value="InterPro"/>
</dbReference>
<evidence type="ECO:0000313" key="10">
    <source>
        <dbReference type="RefSeq" id="XP_039118331.1"/>
    </source>
</evidence>
<dbReference type="GO" id="GO:0005524">
    <property type="term" value="F:ATP binding"/>
    <property type="evidence" value="ECO:0007669"/>
    <property type="project" value="UniProtKB-UniRule"/>
</dbReference>
<dbReference type="Pfam" id="PF08879">
    <property type="entry name" value="WRC"/>
    <property type="match status" value="1"/>
</dbReference>